<dbReference type="STRING" id="1424334.W822_02785"/>
<name>V8QXN7_9BURK</name>
<accession>V8QXN7</accession>
<dbReference type="CDD" id="cd07067">
    <property type="entry name" value="HP_PGM_like"/>
    <property type="match status" value="1"/>
</dbReference>
<dbReference type="EMBL" id="AYXT01000001">
    <property type="protein sequence ID" value="ETF04113.1"/>
    <property type="molecule type" value="Genomic_DNA"/>
</dbReference>
<dbReference type="eggNOG" id="COG2062">
    <property type="taxonomic scope" value="Bacteria"/>
</dbReference>
<reference evidence="2 3" key="1">
    <citation type="journal article" date="2014" name="Genome Announc.">
        <title>Draft Genome Sequence of Advenella kashmirensis Strain W13003, a Polycyclic Aromatic Hydrocarbon-Degrading Bacterium.</title>
        <authorList>
            <person name="Wang X."/>
            <person name="Jin D."/>
            <person name="Zhou L."/>
            <person name="Wu L."/>
            <person name="An W."/>
            <person name="Zhao L."/>
        </authorList>
    </citation>
    <scope>NUCLEOTIDE SEQUENCE [LARGE SCALE GENOMIC DNA]</scope>
    <source>
        <strain evidence="2 3">W13003</strain>
    </source>
</reference>
<dbReference type="RefSeq" id="WP_024003625.1">
    <property type="nucleotide sequence ID" value="NZ_KI650979.1"/>
</dbReference>
<dbReference type="InterPro" id="IPR029033">
    <property type="entry name" value="His_PPase_superfam"/>
</dbReference>
<dbReference type="GO" id="GO:0016787">
    <property type="term" value="F:hydrolase activity"/>
    <property type="evidence" value="ECO:0007669"/>
    <property type="project" value="UniProtKB-KW"/>
</dbReference>
<dbReference type="InterPro" id="IPR013078">
    <property type="entry name" value="His_Pase_superF_clade-1"/>
</dbReference>
<evidence type="ECO:0000313" key="2">
    <source>
        <dbReference type="EMBL" id="ETF04113.1"/>
    </source>
</evidence>
<dbReference type="Proteomes" id="UP000018733">
    <property type="component" value="Unassembled WGS sequence"/>
</dbReference>
<dbReference type="SMART" id="SM00855">
    <property type="entry name" value="PGAM"/>
    <property type="match status" value="1"/>
</dbReference>
<dbReference type="SUPFAM" id="SSF53254">
    <property type="entry name" value="Phosphoglycerate mutase-like"/>
    <property type="match status" value="1"/>
</dbReference>
<evidence type="ECO:0000313" key="3">
    <source>
        <dbReference type="Proteomes" id="UP000018733"/>
    </source>
</evidence>
<keyword evidence="3" id="KW-1185">Reference proteome</keyword>
<sequence>MLRLMLLRHAKSNAVAGLPDPDRPLTDRGFDQAALVGRYLLAQQLQPELVIVSSAVRTQQTWQQVSAAFSGTVQASTERRIYEASVGDIIEVLHGIDSKAQTVLMIGHNPGLALTTQYFCGEDENDALARLQAGFPPASLTVTDFNVDAWSEIAEGAGRLLRFETIDTMIGS</sequence>
<dbReference type="Pfam" id="PF00300">
    <property type="entry name" value="His_Phos_1"/>
    <property type="match status" value="1"/>
</dbReference>
<dbReference type="AlphaFoldDB" id="V8QXN7"/>
<dbReference type="OrthoDB" id="9810154at2"/>
<dbReference type="PANTHER" id="PTHR20935:SF1">
    <property type="entry name" value="SLL1549 PROTEIN"/>
    <property type="match status" value="1"/>
</dbReference>
<evidence type="ECO:0000256" key="1">
    <source>
        <dbReference type="ARBA" id="ARBA00022801"/>
    </source>
</evidence>
<dbReference type="PATRIC" id="fig|1424334.3.peg.559"/>
<keyword evidence="1" id="KW-0378">Hydrolase</keyword>
<gene>
    <name evidence="2" type="ORF">W822_02785</name>
</gene>
<proteinExistence type="predicted"/>
<protein>
    <submittedName>
        <fullName evidence="2">Phosphoglycerate mutase</fullName>
    </submittedName>
</protein>
<organism evidence="2 3">
    <name type="scientific">Advenella kashmirensis W13003</name>
    <dbReference type="NCBI Taxonomy" id="1424334"/>
    <lineage>
        <taxon>Bacteria</taxon>
        <taxon>Pseudomonadati</taxon>
        <taxon>Pseudomonadota</taxon>
        <taxon>Betaproteobacteria</taxon>
        <taxon>Burkholderiales</taxon>
        <taxon>Alcaligenaceae</taxon>
    </lineage>
</organism>
<comment type="caution">
    <text evidence="2">The sequence shown here is derived from an EMBL/GenBank/DDBJ whole genome shotgun (WGS) entry which is preliminary data.</text>
</comment>
<dbReference type="PANTHER" id="PTHR20935">
    <property type="entry name" value="PHOSPHOGLYCERATE MUTASE-RELATED"/>
    <property type="match status" value="1"/>
</dbReference>
<dbReference type="HOGENOM" id="CLU_084603_2_3_4"/>
<dbReference type="InterPro" id="IPR051021">
    <property type="entry name" value="Mito_Ser/Thr_phosphatase"/>
</dbReference>
<dbReference type="Gene3D" id="3.40.50.1240">
    <property type="entry name" value="Phosphoglycerate mutase-like"/>
    <property type="match status" value="1"/>
</dbReference>